<dbReference type="AlphaFoldDB" id="A0AB39W574"/>
<evidence type="ECO:0000256" key="4">
    <source>
        <dbReference type="ARBA" id="ARBA00022801"/>
    </source>
</evidence>
<dbReference type="InterPro" id="IPR050925">
    <property type="entry name" value="Rhomboid_protease_S54"/>
</dbReference>
<evidence type="ECO:0000256" key="1">
    <source>
        <dbReference type="ARBA" id="ARBA00004141"/>
    </source>
</evidence>
<dbReference type="InterPro" id="IPR022764">
    <property type="entry name" value="Peptidase_S54_rhomboid_dom"/>
</dbReference>
<keyword evidence="9" id="KW-0645">Protease</keyword>
<evidence type="ECO:0000256" key="5">
    <source>
        <dbReference type="ARBA" id="ARBA00022989"/>
    </source>
</evidence>
<dbReference type="PANTHER" id="PTHR43731:SF14">
    <property type="entry name" value="PRESENILIN-ASSOCIATED RHOMBOID-LIKE PROTEIN, MITOCHONDRIAL"/>
    <property type="match status" value="1"/>
</dbReference>
<proteinExistence type="inferred from homology"/>
<dbReference type="GO" id="GO:0004252">
    <property type="term" value="F:serine-type endopeptidase activity"/>
    <property type="evidence" value="ECO:0007669"/>
    <property type="project" value="InterPro"/>
</dbReference>
<evidence type="ECO:0000259" key="8">
    <source>
        <dbReference type="Pfam" id="PF01694"/>
    </source>
</evidence>
<name>A0AB39W574_9FLAO</name>
<keyword evidence="4 9" id="KW-0378">Hydrolase</keyword>
<feature type="transmembrane region" description="Helical" evidence="7">
    <location>
        <begin position="12"/>
        <end position="33"/>
    </location>
</feature>
<evidence type="ECO:0000256" key="3">
    <source>
        <dbReference type="ARBA" id="ARBA00022692"/>
    </source>
</evidence>
<dbReference type="SUPFAM" id="SSF144091">
    <property type="entry name" value="Rhomboid-like"/>
    <property type="match status" value="1"/>
</dbReference>
<comment type="subcellular location">
    <subcellularLocation>
        <location evidence="1">Membrane</location>
        <topology evidence="1">Multi-pass membrane protein</topology>
    </subcellularLocation>
</comment>
<comment type="similarity">
    <text evidence="2">Belongs to the peptidase S54 family.</text>
</comment>
<protein>
    <submittedName>
        <fullName evidence="9">Rhomboid family intramembrane serine protease</fullName>
        <ecNumber evidence="9">3.4.21.-</ecNumber>
    </submittedName>
</protein>
<dbReference type="Gene3D" id="1.20.1540.10">
    <property type="entry name" value="Rhomboid-like"/>
    <property type="match status" value="1"/>
</dbReference>
<feature type="transmembrane region" description="Helical" evidence="7">
    <location>
        <begin position="84"/>
        <end position="107"/>
    </location>
</feature>
<reference evidence="9" key="1">
    <citation type="submission" date="2024-07" db="EMBL/GenBank/DDBJ databases">
        <authorList>
            <person name="Biller S.J."/>
        </authorList>
    </citation>
    <scope>NUCLEOTIDE SEQUENCE</scope>
    <source>
        <strain evidence="9">WC2409</strain>
    </source>
</reference>
<keyword evidence="5 7" id="KW-1133">Transmembrane helix</keyword>
<evidence type="ECO:0000256" key="6">
    <source>
        <dbReference type="ARBA" id="ARBA00023136"/>
    </source>
</evidence>
<feature type="transmembrane region" description="Helical" evidence="7">
    <location>
        <begin position="152"/>
        <end position="173"/>
    </location>
</feature>
<gene>
    <name evidence="9" type="ORF">AB3G34_01550</name>
</gene>
<dbReference type="GO" id="GO:0006508">
    <property type="term" value="P:proteolysis"/>
    <property type="evidence" value="ECO:0007669"/>
    <property type="project" value="UniProtKB-KW"/>
</dbReference>
<organism evidence="9">
    <name type="scientific">Flavobacterium sp. WC2409</name>
    <dbReference type="NCBI Taxonomy" id="3234139"/>
    <lineage>
        <taxon>Bacteria</taxon>
        <taxon>Pseudomonadati</taxon>
        <taxon>Bacteroidota</taxon>
        <taxon>Flavobacteriia</taxon>
        <taxon>Flavobacteriales</taxon>
        <taxon>Flavobacteriaceae</taxon>
        <taxon>Flavobacterium</taxon>
    </lineage>
</organism>
<dbReference type="GO" id="GO:0016020">
    <property type="term" value="C:membrane"/>
    <property type="evidence" value="ECO:0007669"/>
    <property type="project" value="UniProtKB-SubCell"/>
</dbReference>
<evidence type="ECO:0000256" key="7">
    <source>
        <dbReference type="SAM" id="Phobius"/>
    </source>
</evidence>
<keyword evidence="6 7" id="KW-0472">Membrane</keyword>
<dbReference type="InterPro" id="IPR035952">
    <property type="entry name" value="Rhomboid-like_sf"/>
</dbReference>
<dbReference type="RefSeq" id="WP_369753245.1">
    <property type="nucleotide sequence ID" value="NZ_CP165625.1"/>
</dbReference>
<feature type="transmembrane region" description="Helical" evidence="7">
    <location>
        <begin position="219"/>
        <end position="239"/>
    </location>
</feature>
<dbReference type="PANTHER" id="PTHR43731">
    <property type="entry name" value="RHOMBOID PROTEASE"/>
    <property type="match status" value="1"/>
</dbReference>
<keyword evidence="3 7" id="KW-0812">Transmembrane</keyword>
<dbReference type="EC" id="3.4.21.-" evidence="9"/>
<dbReference type="EMBL" id="CP165625">
    <property type="protein sequence ID" value="XDU95819.1"/>
    <property type="molecule type" value="Genomic_DNA"/>
</dbReference>
<feature type="transmembrane region" description="Helical" evidence="7">
    <location>
        <begin position="53"/>
        <end position="72"/>
    </location>
</feature>
<evidence type="ECO:0000313" key="9">
    <source>
        <dbReference type="EMBL" id="XDU95819.1"/>
    </source>
</evidence>
<evidence type="ECO:0000256" key="2">
    <source>
        <dbReference type="ARBA" id="ARBA00009045"/>
    </source>
</evidence>
<accession>A0AB39W574</accession>
<feature type="domain" description="Peptidase S54 rhomboid" evidence="8">
    <location>
        <begin position="43"/>
        <end position="239"/>
    </location>
</feature>
<dbReference type="Pfam" id="PF01694">
    <property type="entry name" value="Rhomboid"/>
    <property type="match status" value="1"/>
</dbReference>
<sequence length="250" mass="28192">MRNVTETVKQLIIINILFFIGTQIVGDAAYQMLAMYFPENTNFQFWQPITHMFMHGGFMHIFFNMFALYSFGSALEHYWGGKKFLFFYFSCGLGAALLHTGINYYYFQEGMNTLMANGFSKVEVLQLLNEGKINTQWQQLLSPSEFQNFTSAYMGTVVGASGAIYGVIVAFAFMFPNAELALMFIPIPIKAKYFVPGLVLVDLYLGVSGQSIFGSGGPGIAHFAHVGGALFGFLISWYWKKNQFDGNRWN</sequence>